<reference evidence="13" key="1">
    <citation type="thesis" date="2021" institute="BYU ScholarsArchive" country="Provo, UT, USA">
        <title>Applications of and Algorithms for Genome Assembly and Genomic Analyses with an Emphasis on Marine Teleosts.</title>
        <authorList>
            <person name="Pickett B.D."/>
        </authorList>
    </citation>
    <scope>NUCLEOTIDE SEQUENCE</scope>
    <source>
        <strain evidence="13">HI-2016</strain>
    </source>
</reference>
<feature type="domain" description="R-spondin Fu-CRD" evidence="12">
    <location>
        <begin position="43"/>
        <end position="141"/>
    </location>
</feature>
<gene>
    <name evidence="13" type="ORF">JZ751_015587</name>
</gene>
<dbReference type="InterPro" id="IPR051514">
    <property type="entry name" value="R-spondin"/>
</dbReference>
<dbReference type="PROSITE" id="PS50092">
    <property type="entry name" value="TSP1"/>
    <property type="match status" value="1"/>
</dbReference>
<proteinExistence type="inferred from homology"/>
<dbReference type="InterPro" id="IPR036383">
    <property type="entry name" value="TSP1_rpt_sf"/>
</dbReference>
<name>A0A8T2NQT4_9TELE</name>
<evidence type="ECO:0000313" key="13">
    <source>
        <dbReference type="EMBL" id="KAG9342725.1"/>
    </source>
</evidence>
<protein>
    <recommendedName>
        <fullName evidence="12">R-spondin Fu-CRD domain-containing protein</fullName>
    </recommendedName>
</protein>
<dbReference type="EMBL" id="JAFBMS010000026">
    <property type="protein sequence ID" value="KAG9342725.1"/>
    <property type="molecule type" value="Genomic_DNA"/>
</dbReference>
<keyword evidence="3" id="KW-0964">Secreted</keyword>
<keyword evidence="7 11" id="KW-0732">Signal</keyword>
<feature type="region of interest" description="Disordered" evidence="10">
    <location>
        <begin position="287"/>
        <end position="449"/>
    </location>
</feature>
<evidence type="ECO:0000256" key="3">
    <source>
        <dbReference type="ARBA" id="ARBA00022525"/>
    </source>
</evidence>
<feature type="compositionally biased region" description="Basic and acidic residues" evidence="10">
    <location>
        <begin position="411"/>
        <end position="441"/>
    </location>
</feature>
<dbReference type="Gene3D" id="2.20.100.10">
    <property type="entry name" value="Thrombospondin type-1 (TSP1) repeat"/>
    <property type="match status" value="1"/>
</dbReference>
<dbReference type="OrthoDB" id="10257656at2759"/>
<feature type="compositionally biased region" description="Basic residues" evidence="10">
    <location>
        <begin position="394"/>
        <end position="410"/>
    </location>
</feature>
<dbReference type="InterPro" id="IPR006212">
    <property type="entry name" value="Furin_repeat"/>
</dbReference>
<comment type="similarity">
    <text evidence="2">Belongs to the R-spondin family.</text>
</comment>
<feature type="compositionally biased region" description="Basic residues" evidence="10">
    <location>
        <begin position="299"/>
        <end position="313"/>
    </location>
</feature>
<dbReference type="InterPro" id="IPR000884">
    <property type="entry name" value="TSP1_rpt"/>
</dbReference>
<keyword evidence="4" id="KW-0716">Sensory transduction</keyword>
<evidence type="ECO:0000256" key="2">
    <source>
        <dbReference type="ARBA" id="ARBA00007308"/>
    </source>
</evidence>
<dbReference type="CDD" id="cd00064">
    <property type="entry name" value="FU"/>
    <property type="match status" value="2"/>
</dbReference>
<dbReference type="InterPro" id="IPR043601">
    <property type="entry name" value="Rspo_Fu-CRD_dom"/>
</dbReference>
<keyword evidence="14" id="KW-1185">Reference proteome</keyword>
<organism evidence="13 14">
    <name type="scientific">Albula glossodonta</name>
    <name type="common">roundjaw bonefish</name>
    <dbReference type="NCBI Taxonomy" id="121402"/>
    <lineage>
        <taxon>Eukaryota</taxon>
        <taxon>Metazoa</taxon>
        <taxon>Chordata</taxon>
        <taxon>Craniata</taxon>
        <taxon>Vertebrata</taxon>
        <taxon>Euteleostomi</taxon>
        <taxon>Actinopterygii</taxon>
        <taxon>Neopterygii</taxon>
        <taxon>Teleostei</taxon>
        <taxon>Albuliformes</taxon>
        <taxon>Albulidae</taxon>
        <taxon>Albula</taxon>
    </lineage>
</organism>
<evidence type="ECO:0000256" key="7">
    <source>
        <dbReference type="ARBA" id="ARBA00022729"/>
    </source>
</evidence>
<keyword evidence="6" id="KW-0879">Wnt signaling pathway</keyword>
<evidence type="ECO:0000313" key="14">
    <source>
        <dbReference type="Proteomes" id="UP000824540"/>
    </source>
</evidence>
<dbReference type="Pfam" id="PF15913">
    <property type="entry name" value="Furin-like_2"/>
    <property type="match status" value="1"/>
</dbReference>
<dbReference type="GO" id="GO:0005576">
    <property type="term" value="C:extracellular region"/>
    <property type="evidence" value="ECO:0007669"/>
    <property type="project" value="UniProtKB-SubCell"/>
</dbReference>
<dbReference type="GO" id="GO:0008201">
    <property type="term" value="F:heparin binding"/>
    <property type="evidence" value="ECO:0007669"/>
    <property type="project" value="UniProtKB-KW"/>
</dbReference>
<feature type="signal peptide" evidence="11">
    <location>
        <begin position="1"/>
        <end position="20"/>
    </location>
</feature>
<evidence type="ECO:0000256" key="1">
    <source>
        <dbReference type="ARBA" id="ARBA00004613"/>
    </source>
</evidence>
<accession>A0A8T2NQT4</accession>
<feature type="compositionally biased region" description="Polar residues" evidence="10">
    <location>
        <begin position="353"/>
        <end position="376"/>
    </location>
</feature>
<dbReference type="Proteomes" id="UP000824540">
    <property type="component" value="Unassembled WGS sequence"/>
</dbReference>
<dbReference type="SMART" id="SM00261">
    <property type="entry name" value="FU"/>
    <property type="match status" value="3"/>
</dbReference>
<feature type="chain" id="PRO_5035872721" description="R-spondin Fu-CRD domain-containing protein" evidence="11">
    <location>
        <begin position="21"/>
        <end position="449"/>
    </location>
</feature>
<dbReference type="SUPFAM" id="SSF57184">
    <property type="entry name" value="Growth factor receptor domain"/>
    <property type="match status" value="1"/>
</dbReference>
<comment type="subcellular location">
    <subcellularLocation>
        <location evidence="1">Secreted</location>
    </subcellularLocation>
</comment>
<dbReference type="PANTHER" id="PTHR46987:SF1">
    <property type="entry name" value="R-SPONDIN-3"/>
    <property type="match status" value="1"/>
</dbReference>
<evidence type="ECO:0000256" key="4">
    <source>
        <dbReference type="ARBA" id="ARBA00022606"/>
    </source>
</evidence>
<evidence type="ECO:0000256" key="5">
    <source>
        <dbReference type="ARBA" id="ARBA00022674"/>
    </source>
</evidence>
<sequence>MQLQVLSFVLFLHCMEYTDSQQHASRHRQHKQTPGLNQGCEGGCLTCSDYNGCLSCKPRLFIYLERNGMRQIGVCLSSCPNGYYGTRSPEINKCTKCKSDCDSCFNRNFCTRCKSGFYLHRGKCQDSCPEGLEPSVTQRECIPGCAGECETCLNSDTCTKCKAGLFLLHGKCLHVCPEDFEQNEQLMACTPHVHCEVGEWGEWSPCSRRGKTCGFRRGEETRVRETLQAPSTHGNPCPPISESRKCFVNRKRCPVGGGGGLGVSRGSQRLSVESAWCWSARPQLWPPAPLSSPRTPSLRSKRKQASRAFKAPRHSSGGTGPGPLIPAWLPKKKKSHRGQDSVPGGRMLPGVTNDHSIPSRMSVSQRTGEATDSETAPKNVGVYLRRVRTGLSPRFRKRRRRGERRHRNGRKEKEAQDCEREREMEMDREVGDQEDMENRNKTEHRRSRG</sequence>
<evidence type="ECO:0000256" key="9">
    <source>
        <dbReference type="ARBA" id="ARBA00023180"/>
    </source>
</evidence>
<keyword evidence="5" id="KW-0358">Heparin-binding</keyword>
<dbReference type="SUPFAM" id="SSF82895">
    <property type="entry name" value="TSP-1 type 1 repeat"/>
    <property type="match status" value="1"/>
</dbReference>
<evidence type="ECO:0000256" key="6">
    <source>
        <dbReference type="ARBA" id="ARBA00022687"/>
    </source>
</evidence>
<dbReference type="PANTHER" id="PTHR46987">
    <property type="entry name" value="NEUROHYPOPHYSIAL HORMONES, N-TERMINAL DOMAIN CONTAINING PROTEIN"/>
    <property type="match status" value="1"/>
</dbReference>
<evidence type="ECO:0000256" key="10">
    <source>
        <dbReference type="SAM" id="MobiDB-lite"/>
    </source>
</evidence>
<keyword evidence="9" id="KW-0325">Glycoprotein</keyword>
<dbReference type="Gene3D" id="2.10.220.10">
    <property type="entry name" value="Hormone Receptor, Insulin-like Growth Factor Receptor 1, Chain A, domain 2"/>
    <property type="match status" value="2"/>
</dbReference>
<dbReference type="InterPro" id="IPR009030">
    <property type="entry name" value="Growth_fac_rcpt_cys_sf"/>
</dbReference>
<keyword evidence="8" id="KW-1015">Disulfide bond</keyword>
<dbReference type="GO" id="GO:0016055">
    <property type="term" value="P:Wnt signaling pathway"/>
    <property type="evidence" value="ECO:0007669"/>
    <property type="project" value="UniProtKB-KW"/>
</dbReference>
<evidence type="ECO:0000256" key="8">
    <source>
        <dbReference type="ARBA" id="ARBA00023157"/>
    </source>
</evidence>
<dbReference type="SMART" id="SM00209">
    <property type="entry name" value="TSP1"/>
    <property type="match status" value="1"/>
</dbReference>
<comment type="caution">
    <text evidence="13">The sequence shown here is derived from an EMBL/GenBank/DDBJ whole genome shotgun (WGS) entry which is preliminary data.</text>
</comment>
<evidence type="ECO:0000256" key="11">
    <source>
        <dbReference type="SAM" id="SignalP"/>
    </source>
</evidence>
<dbReference type="AlphaFoldDB" id="A0A8T2NQT4"/>
<evidence type="ECO:0000259" key="12">
    <source>
        <dbReference type="Pfam" id="PF15913"/>
    </source>
</evidence>